<dbReference type="RefSeq" id="WP_007747439.1">
    <property type="nucleotide sequence ID" value="NZ_ATZG01000006.1"/>
</dbReference>
<dbReference type="AlphaFoldDB" id="G9WJV6"/>
<accession>G9WJV6</accession>
<dbReference type="SUPFAM" id="SSF46785">
    <property type="entry name" value="Winged helix' DNA-binding domain"/>
    <property type="match status" value="1"/>
</dbReference>
<feature type="domain" description="Initiator Rep protein WH1" evidence="2">
    <location>
        <begin position="4"/>
        <end position="151"/>
    </location>
</feature>
<keyword evidence="4" id="KW-1185">Reference proteome</keyword>
<sequence>MDKIVKYANEMNKVSFRQLTASEYDTLFAIVSQIKDQGARELTLSFDQIKSLIRWDKSQREELFVKTLINMYDKIINLKFNRTSDDGNIISRFVVFSRYSINKEKQTALIAVSADFWQLFNLLFDNFTTFMLDDLVYISTSYGKELFRNIKQFRTQGYLYWSIEIFRQKLMVPDSFSTGKAFQRVFGKRTLKQLQTAIPGFTYKKKTSRKRGNPVIGIEFSWNAEKFNEDYLKRNTSKKDFVQLELLNQTAEKQKSAKKKLSERTIPLTKIGKNDEPLLR</sequence>
<evidence type="ECO:0000313" key="4">
    <source>
        <dbReference type="Proteomes" id="UP000004959"/>
    </source>
</evidence>
<dbReference type="Pfam" id="PF01051">
    <property type="entry name" value="Rep3_N"/>
    <property type="match status" value="1"/>
</dbReference>
<dbReference type="InterPro" id="IPR036390">
    <property type="entry name" value="WH_DNA-bd_sf"/>
</dbReference>
<dbReference type="GO" id="GO:0003887">
    <property type="term" value="F:DNA-directed DNA polymerase activity"/>
    <property type="evidence" value="ECO:0007669"/>
    <property type="project" value="InterPro"/>
</dbReference>
<reference evidence="3 4" key="1">
    <citation type="journal article" date="2012" name="PLoS ONE">
        <title>Functional divergence in the genus oenococcus as predicted by genome sequencing of the newly-described species, Oenococcus kitaharae.</title>
        <authorList>
            <person name="Borneman A.R."/>
            <person name="McCarthy J.M."/>
            <person name="Chambers P.J."/>
            <person name="Bartowsky E.J."/>
        </authorList>
    </citation>
    <scope>NUCLEOTIDE SEQUENCE [LARGE SCALE GENOMIC DNA]</scope>
    <source>
        <strain evidence="4">DSM17330</strain>
        <plasmid evidence="3">unnamed</plasmid>
    </source>
</reference>
<dbReference type="OrthoDB" id="2084703at2"/>
<dbReference type="Pfam" id="PF21205">
    <property type="entry name" value="Rep3_C"/>
    <property type="match status" value="1"/>
</dbReference>
<geneLocation type="plasmid" evidence="4"/>
<dbReference type="GO" id="GO:0006270">
    <property type="term" value="P:DNA replication initiation"/>
    <property type="evidence" value="ECO:0007669"/>
    <property type="project" value="InterPro"/>
</dbReference>
<evidence type="ECO:0000256" key="1">
    <source>
        <dbReference type="ARBA" id="ARBA00038283"/>
    </source>
</evidence>
<comment type="similarity">
    <text evidence="1">Belongs to the initiator RepB protein family.</text>
</comment>
<dbReference type="Proteomes" id="UP000004959">
    <property type="component" value="Plasmid unnamed"/>
</dbReference>
<evidence type="ECO:0000313" key="3">
    <source>
        <dbReference type="EMBL" id="EHN58124.1"/>
    </source>
</evidence>
<dbReference type="EMBL" id="AFVZ01000002">
    <property type="protein sequence ID" value="EHN58124.1"/>
    <property type="molecule type" value="Genomic_DNA"/>
</dbReference>
<organism evidence="3 4">
    <name type="scientific">Oenococcus kitaharae DSM 17330</name>
    <dbReference type="NCBI Taxonomy" id="1045004"/>
    <lineage>
        <taxon>Bacteria</taxon>
        <taxon>Bacillati</taxon>
        <taxon>Bacillota</taxon>
        <taxon>Bacilli</taxon>
        <taxon>Lactobacillales</taxon>
        <taxon>Lactobacillaceae</taxon>
        <taxon>Oenococcus</taxon>
    </lineage>
</organism>
<comment type="caution">
    <text evidence="3">The sequence shown here is derived from an EMBL/GenBank/DDBJ whole genome shotgun (WGS) entry which is preliminary data.</text>
</comment>
<dbReference type="eggNOG" id="COG5527">
    <property type="taxonomic scope" value="Bacteria"/>
</dbReference>
<protein>
    <submittedName>
        <fullName evidence="3">RepA family plasmid replication protein</fullName>
    </submittedName>
</protein>
<dbReference type="InterPro" id="IPR000525">
    <property type="entry name" value="Initiator_Rep_WH1"/>
</dbReference>
<proteinExistence type="inferred from homology"/>
<dbReference type="PATRIC" id="fig|1045004.4.peg.1849"/>
<evidence type="ECO:0000259" key="2">
    <source>
        <dbReference type="Pfam" id="PF01051"/>
    </source>
</evidence>
<keyword evidence="3" id="KW-0614">Plasmid</keyword>
<name>G9WJV6_9LACO</name>
<dbReference type="InterPro" id="IPR036388">
    <property type="entry name" value="WH-like_DNA-bd_sf"/>
</dbReference>
<gene>
    <name evidence="3" type="ORF">OKIT_1879</name>
</gene>
<dbReference type="HOGENOM" id="CLU_059708_1_0_9"/>
<dbReference type="Gene3D" id="1.10.10.10">
    <property type="entry name" value="Winged helix-like DNA-binding domain superfamily/Winged helix DNA-binding domain"/>
    <property type="match status" value="2"/>
</dbReference>